<keyword evidence="2" id="KW-0732">Signal</keyword>
<feature type="signal peptide" evidence="2">
    <location>
        <begin position="1"/>
        <end position="18"/>
    </location>
</feature>
<sequence>MKRLLVLFLLMQVGALLAQTSTNSAGSGNFNNTATWTSPKDLTGTANVLTGHTITIPTATNVYSNKITFAGSGKLVLSGTSSKWLPSTNLNSSPPTESLSLEANWYSPFVWAGDAFGVLHYTPWIDSGQGWSAGTANNKTDYLQYDLKSPQWVQGIVTQGRYNSNQWVTSAKIDVSTDGSSWVTVIADQALNMDANTKVKINFPKVMFARYVRVTPINVSNHASMRLGILLRENVLKSCRDIITNFPAAISGVYTIDPDGTSGSLPATSCYCDMTTDGGGWTLVLNYLHAGGTNPALNVRTNSLPLQGSTALGTDENSTSYWGHVSNSYLSSFIFTELRFYGITSGHNRILNFKTSHAGTIDYFKTGTGSMSGIATNSTPLPGNPVSYLPGSATSFFSNEGNLAMTNFPFWLGGTYHWGIKGGSVVGTANPIYYRWEVDDFPAGNGGTGYQNHTLHQIWIR</sequence>
<evidence type="ECO:0000313" key="6">
    <source>
        <dbReference type="Proteomes" id="UP001598019"/>
    </source>
</evidence>
<organism evidence="5 6">
    <name type="scientific">Aquirufa esocilacus</name>
    <dbReference type="NCBI Taxonomy" id="3096513"/>
    <lineage>
        <taxon>Bacteria</taxon>
        <taxon>Pseudomonadati</taxon>
        <taxon>Bacteroidota</taxon>
        <taxon>Cytophagia</taxon>
        <taxon>Cytophagales</taxon>
        <taxon>Flectobacillaceae</taxon>
        <taxon>Aquirufa</taxon>
    </lineage>
</organism>
<dbReference type="SUPFAM" id="SSF56496">
    <property type="entry name" value="Fibrinogen C-terminal domain-like"/>
    <property type="match status" value="1"/>
</dbReference>
<dbReference type="PROSITE" id="PS50022">
    <property type="entry name" value="FA58C_3"/>
    <property type="match status" value="1"/>
</dbReference>
<dbReference type="SUPFAM" id="SSF49785">
    <property type="entry name" value="Galactose-binding domain-like"/>
    <property type="match status" value="1"/>
</dbReference>
<keyword evidence="1" id="KW-0677">Repeat</keyword>
<dbReference type="InterPro" id="IPR008979">
    <property type="entry name" value="Galactose-bd-like_sf"/>
</dbReference>
<dbReference type="RefSeq" id="WP_377980926.1">
    <property type="nucleotide sequence ID" value="NZ_JBBKXX010000002.1"/>
</dbReference>
<feature type="chain" id="PRO_5045773291" evidence="2">
    <location>
        <begin position="19"/>
        <end position="461"/>
    </location>
</feature>
<evidence type="ECO:0000313" key="5">
    <source>
        <dbReference type="EMBL" id="MFD3408544.1"/>
    </source>
</evidence>
<comment type="caution">
    <text evidence="5">The sequence shown here is derived from an EMBL/GenBank/DDBJ whole genome shotgun (WGS) entry which is preliminary data.</text>
</comment>
<dbReference type="Gene3D" id="3.90.215.10">
    <property type="entry name" value="Gamma Fibrinogen, chain A, domain 1"/>
    <property type="match status" value="1"/>
</dbReference>
<keyword evidence="6" id="KW-1185">Reference proteome</keyword>
<evidence type="ECO:0000259" key="3">
    <source>
        <dbReference type="PROSITE" id="PS50022"/>
    </source>
</evidence>
<name>A0ABW6DM19_9BACT</name>
<feature type="domain" description="Fibrinogen C-terminal" evidence="4">
    <location>
        <begin position="230"/>
        <end position="284"/>
    </location>
</feature>
<dbReference type="Proteomes" id="UP001598019">
    <property type="component" value="Unassembled WGS sequence"/>
</dbReference>
<dbReference type="InterPro" id="IPR000421">
    <property type="entry name" value="FA58C"/>
</dbReference>
<dbReference type="InterPro" id="IPR014716">
    <property type="entry name" value="Fibrinogen_a/b/g_C_1"/>
</dbReference>
<reference evidence="5 6" key="1">
    <citation type="submission" date="2024-03" db="EMBL/GenBank/DDBJ databases">
        <title>Aquirufa genome sequencing.</title>
        <authorList>
            <person name="Pitt A."/>
            <person name="Hahn M.W."/>
        </authorList>
    </citation>
    <scope>NUCLEOTIDE SEQUENCE [LARGE SCALE GENOMIC DNA]</scope>
    <source>
        <strain evidence="5 6">HETE-83D</strain>
    </source>
</reference>
<dbReference type="Pfam" id="PF00754">
    <property type="entry name" value="F5_F8_type_C"/>
    <property type="match status" value="1"/>
</dbReference>
<dbReference type="InterPro" id="IPR036056">
    <property type="entry name" value="Fibrinogen-like_C"/>
</dbReference>
<feature type="domain" description="F5/8 type C" evidence="3">
    <location>
        <begin position="126"/>
        <end position="234"/>
    </location>
</feature>
<dbReference type="EMBL" id="JBBKXX010000002">
    <property type="protein sequence ID" value="MFD3408544.1"/>
    <property type="molecule type" value="Genomic_DNA"/>
</dbReference>
<dbReference type="Gene3D" id="2.60.120.260">
    <property type="entry name" value="Galactose-binding domain-like"/>
    <property type="match status" value="1"/>
</dbReference>
<evidence type="ECO:0000256" key="2">
    <source>
        <dbReference type="SAM" id="SignalP"/>
    </source>
</evidence>
<dbReference type="Pfam" id="PF00147">
    <property type="entry name" value="Fibrinogen_C"/>
    <property type="match status" value="1"/>
</dbReference>
<dbReference type="NCBIfam" id="NF040941">
    <property type="entry name" value="GGGWT_bact"/>
    <property type="match status" value="1"/>
</dbReference>
<proteinExistence type="predicted"/>
<dbReference type="InterPro" id="IPR002181">
    <property type="entry name" value="Fibrinogen_a/b/g_C_dom"/>
</dbReference>
<dbReference type="PROSITE" id="PS51406">
    <property type="entry name" value="FIBRINOGEN_C_2"/>
    <property type="match status" value="1"/>
</dbReference>
<dbReference type="PANTHER" id="PTHR24543">
    <property type="entry name" value="MULTICOPPER OXIDASE-RELATED"/>
    <property type="match status" value="1"/>
</dbReference>
<evidence type="ECO:0000259" key="4">
    <source>
        <dbReference type="PROSITE" id="PS51406"/>
    </source>
</evidence>
<gene>
    <name evidence="5" type="ORF">SKC37_07740</name>
</gene>
<protein>
    <submittedName>
        <fullName evidence="5">Discoidin domain-containing protein</fullName>
    </submittedName>
</protein>
<evidence type="ECO:0000256" key="1">
    <source>
        <dbReference type="ARBA" id="ARBA00022737"/>
    </source>
</evidence>
<accession>A0ABW6DM19</accession>